<evidence type="ECO:0000313" key="2">
    <source>
        <dbReference type="EMBL" id="TGO62125.1"/>
    </source>
</evidence>
<sequence>MVILLSHGTSADYHRNLRPPRGNRRLDSEVDDFAATTVTPNELTVDVVTAYVAMINEEAAAEKNVFKSKVHSCQNFVVMLFNLFNLSVKRIFFLATAGTVILDHFTAQGNMALLETIWFGGFAFLIFMMWFLL</sequence>
<keyword evidence="1" id="KW-1133">Transmembrane helix</keyword>
<accession>A0A4Z1ILC5</accession>
<proteinExistence type="predicted"/>
<feature type="transmembrane region" description="Helical" evidence="1">
    <location>
        <begin position="76"/>
        <end position="101"/>
    </location>
</feature>
<evidence type="ECO:0000256" key="1">
    <source>
        <dbReference type="SAM" id="Phobius"/>
    </source>
</evidence>
<comment type="caution">
    <text evidence="2">The sequence shown here is derived from an EMBL/GenBank/DDBJ whole genome shotgun (WGS) entry which is preliminary data.</text>
</comment>
<keyword evidence="3" id="KW-1185">Reference proteome</keyword>
<evidence type="ECO:0000313" key="3">
    <source>
        <dbReference type="Proteomes" id="UP000297452"/>
    </source>
</evidence>
<name>A0A4Z1ILC5_9HELO</name>
<keyword evidence="1" id="KW-0812">Transmembrane</keyword>
<reference evidence="2 3" key="1">
    <citation type="submission" date="2017-12" db="EMBL/GenBank/DDBJ databases">
        <title>Comparative genomics of Botrytis spp.</title>
        <authorList>
            <person name="Valero-Jimenez C.A."/>
            <person name="Tapia P."/>
            <person name="Veloso J."/>
            <person name="Silva-Moreno E."/>
            <person name="Staats M."/>
            <person name="Valdes J.H."/>
            <person name="Van Kan J.A.L."/>
        </authorList>
    </citation>
    <scope>NUCLEOTIDE SEQUENCE [LARGE SCALE GENOMIC DNA]</scope>
    <source>
        <strain evidence="2 3">MUCL2120</strain>
    </source>
</reference>
<feature type="transmembrane region" description="Helical" evidence="1">
    <location>
        <begin position="113"/>
        <end position="132"/>
    </location>
</feature>
<dbReference type="EMBL" id="PQXJ01000118">
    <property type="protein sequence ID" value="TGO62125.1"/>
    <property type="molecule type" value="Genomic_DNA"/>
</dbReference>
<dbReference type="AlphaFoldDB" id="A0A4Z1ILC5"/>
<keyword evidence="1" id="KW-0472">Membrane</keyword>
<gene>
    <name evidence="2" type="ORF">BOTNAR_0118g00010</name>
</gene>
<dbReference type="OrthoDB" id="3560858at2759"/>
<organism evidence="2 3">
    <name type="scientific">Botryotinia narcissicola</name>
    <dbReference type="NCBI Taxonomy" id="278944"/>
    <lineage>
        <taxon>Eukaryota</taxon>
        <taxon>Fungi</taxon>
        <taxon>Dikarya</taxon>
        <taxon>Ascomycota</taxon>
        <taxon>Pezizomycotina</taxon>
        <taxon>Leotiomycetes</taxon>
        <taxon>Helotiales</taxon>
        <taxon>Sclerotiniaceae</taxon>
        <taxon>Botryotinia</taxon>
    </lineage>
</organism>
<dbReference type="Proteomes" id="UP000297452">
    <property type="component" value="Unassembled WGS sequence"/>
</dbReference>
<protein>
    <submittedName>
        <fullName evidence="2">Uncharacterized protein</fullName>
    </submittedName>
</protein>